<feature type="compositionally biased region" description="Polar residues" evidence="1">
    <location>
        <begin position="164"/>
        <end position="176"/>
    </location>
</feature>
<dbReference type="Proteomes" id="UP000179642">
    <property type="component" value="Unassembled WGS sequence"/>
</dbReference>
<dbReference type="GO" id="GO:0045490">
    <property type="term" value="P:pectin catabolic process"/>
    <property type="evidence" value="ECO:0007669"/>
    <property type="project" value="TreeGrafter"/>
</dbReference>
<dbReference type="GO" id="GO:0046556">
    <property type="term" value="F:alpha-L-arabinofuranosidase activity"/>
    <property type="evidence" value="ECO:0007669"/>
    <property type="project" value="InterPro"/>
</dbReference>
<feature type="domain" description="Alpha-L-arabinofuranosidase B catalytic" evidence="2">
    <location>
        <begin position="2"/>
        <end position="129"/>
    </location>
</feature>
<dbReference type="GO" id="GO:0031221">
    <property type="term" value="P:arabinan metabolic process"/>
    <property type="evidence" value="ECO:0007669"/>
    <property type="project" value="InterPro"/>
</dbReference>
<name>A0A1S2PE31_9ACTN</name>
<reference evidence="3 4" key="1">
    <citation type="submission" date="2016-10" db="EMBL/GenBank/DDBJ databases">
        <title>Genome sequence of Streptomyces sp. MUSC 1.</title>
        <authorList>
            <person name="Lee L.-H."/>
            <person name="Ser H.-L."/>
            <person name="Law J.W.-F."/>
        </authorList>
    </citation>
    <scope>NUCLEOTIDE SEQUENCE [LARGE SCALE GENOMIC DNA]</scope>
    <source>
        <strain evidence="3 4">MUSC 1</strain>
    </source>
</reference>
<dbReference type="Pfam" id="PF09206">
    <property type="entry name" value="ArabFuran-catal"/>
    <property type="match status" value="1"/>
</dbReference>
<dbReference type="InterPro" id="IPR038964">
    <property type="entry name" value="ABFB"/>
</dbReference>
<evidence type="ECO:0000259" key="2">
    <source>
        <dbReference type="Pfam" id="PF09206"/>
    </source>
</evidence>
<feature type="region of interest" description="Disordered" evidence="1">
    <location>
        <begin position="124"/>
        <end position="176"/>
    </location>
</feature>
<dbReference type="SUPFAM" id="SSF49899">
    <property type="entry name" value="Concanavalin A-like lectins/glucanases"/>
    <property type="match status" value="1"/>
</dbReference>
<evidence type="ECO:0000313" key="4">
    <source>
        <dbReference type="Proteomes" id="UP000179642"/>
    </source>
</evidence>
<comment type="caution">
    <text evidence="3">The sequence shown here is derived from an EMBL/GenBank/DDBJ whole genome shotgun (WGS) entry which is preliminary data.</text>
</comment>
<sequence length="176" mass="18069">MTAHSTTRALFASYNGPLYQIQRASDHSYRDIGVLGAGVYAGAASRVSFRAGTPCTVTKPYDQTAGHNDLPISWGGYWNGPGPGGSDVGADAMPLPVTAAGHQVFGIKVTPPRGYRLDHASGVATSTGARPVGSAGAPAAARGSRRTWRTATRSGRATDPVTAESPTPSMTLRGSA</sequence>
<keyword evidence="4" id="KW-1185">Reference proteome</keyword>
<accession>A0A1S2PE31</accession>
<gene>
    <name evidence="3" type="ORF">BIV23_39260</name>
</gene>
<dbReference type="GO" id="GO:0019566">
    <property type="term" value="P:arabinose metabolic process"/>
    <property type="evidence" value="ECO:0007669"/>
    <property type="project" value="InterPro"/>
</dbReference>
<dbReference type="PANTHER" id="PTHR39447:SF2">
    <property type="entry name" value="ALPHA-L-ARABINOFURANOSIDASE B"/>
    <property type="match status" value="1"/>
</dbReference>
<evidence type="ECO:0000256" key="1">
    <source>
        <dbReference type="SAM" id="MobiDB-lite"/>
    </source>
</evidence>
<dbReference type="InterPro" id="IPR013320">
    <property type="entry name" value="ConA-like_dom_sf"/>
</dbReference>
<dbReference type="Gene3D" id="2.60.120.200">
    <property type="match status" value="1"/>
</dbReference>
<dbReference type="InterPro" id="IPR015289">
    <property type="entry name" value="A-L-arabinofuranosidase_B_cat"/>
</dbReference>
<dbReference type="PANTHER" id="PTHR39447">
    <property type="entry name" value="ALPHA-L-ARABINOFURANOSIDASE B"/>
    <property type="match status" value="1"/>
</dbReference>
<organism evidence="3 4">
    <name type="scientific">Streptomyces monashensis</name>
    <dbReference type="NCBI Taxonomy" id="1678012"/>
    <lineage>
        <taxon>Bacteria</taxon>
        <taxon>Bacillati</taxon>
        <taxon>Actinomycetota</taxon>
        <taxon>Actinomycetes</taxon>
        <taxon>Kitasatosporales</taxon>
        <taxon>Streptomycetaceae</taxon>
        <taxon>Streptomyces</taxon>
    </lineage>
</organism>
<protein>
    <recommendedName>
        <fullName evidence="2">Alpha-L-arabinofuranosidase B catalytic domain-containing protein</fullName>
    </recommendedName>
</protein>
<evidence type="ECO:0000313" key="3">
    <source>
        <dbReference type="EMBL" id="OIJ91842.1"/>
    </source>
</evidence>
<dbReference type="EMBL" id="MLYO01000082">
    <property type="protein sequence ID" value="OIJ91842.1"/>
    <property type="molecule type" value="Genomic_DNA"/>
</dbReference>
<dbReference type="AlphaFoldDB" id="A0A1S2PE31"/>
<proteinExistence type="predicted"/>
<feature type="compositionally biased region" description="Low complexity" evidence="1">
    <location>
        <begin position="128"/>
        <end position="142"/>
    </location>
</feature>